<feature type="transmembrane region" description="Helical" evidence="7">
    <location>
        <begin position="138"/>
        <end position="155"/>
    </location>
</feature>
<feature type="transmembrane region" description="Helical" evidence="7">
    <location>
        <begin position="193"/>
        <end position="211"/>
    </location>
</feature>
<keyword evidence="3 7" id="KW-0812">Transmembrane</keyword>
<evidence type="ECO:0000256" key="7">
    <source>
        <dbReference type="SAM" id="Phobius"/>
    </source>
</evidence>
<evidence type="ECO:0000256" key="1">
    <source>
        <dbReference type="ARBA" id="ARBA00004651"/>
    </source>
</evidence>
<comment type="subcellular location">
    <subcellularLocation>
        <location evidence="1">Cell membrane</location>
        <topology evidence="1">Multi-pass membrane protein</topology>
    </subcellularLocation>
</comment>
<evidence type="ECO:0000259" key="8">
    <source>
        <dbReference type="Pfam" id="PF06738"/>
    </source>
</evidence>
<keyword evidence="4 7" id="KW-1133">Transmembrane helix</keyword>
<evidence type="ECO:0000256" key="2">
    <source>
        <dbReference type="ARBA" id="ARBA00022475"/>
    </source>
</evidence>
<organism evidence="9 10">
    <name type="scientific">Halanaerobacter jeridensis</name>
    <dbReference type="NCBI Taxonomy" id="706427"/>
    <lineage>
        <taxon>Bacteria</taxon>
        <taxon>Bacillati</taxon>
        <taxon>Bacillota</taxon>
        <taxon>Clostridia</taxon>
        <taxon>Halanaerobiales</taxon>
        <taxon>Halobacteroidaceae</taxon>
        <taxon>Halanaerobacter</taxon>
    </lineage>
</organism>
<keyword evidence="10" id="KW-1185">Reference proteome</keyword>
<dbReference type="AlphaFoldDB" id="A0A939BNV2"/>
<dbReference type="InterPro" id="IPR050539">
    <property type="entry name" value="ThrE_Dicarb/AminoAcid_Exp"/>
</dbReference>
<dbReference type="GO" id="GO:0005886">
    <property type="term" value="C:plasma membrane"/>
    <property type="evidence" value="ECO:0007669"/>
    <property type="project" value="UniProtKB-SubCell"/>
</dbReference>
<feature type="transmembrane region" description="Helical" evidence="7">
    <location>
        <begin position="167"/>
        <end position="187"/>
    </location>
</feature>
<evidence type="ECO:0000256" key="6">
    <source>
        <dbReference type="ARBA" id="ARBA00034125"/>
    </source>
</evidence>
<dbReference type="GO" id="GO:0022857">
    <property type="term" value="F:transmembrane transporter activity"/>
    <property type="evidence" value="ECO:0007669"/>
    <property type="project" value="InterPro"/>
</dbReference>
<name>A0A939BNV2_9FIRM</name>
<reference evidence="9" key="1">
    <citation type="submission" date="2021-01" db="EMBL/GenBank/DDBJ databases">
        <title>Genomic Encyclopedia of Type Strains, Phase IV (KMG-IV): sequencing the most valuable type-strain genomes for metagenomic binning, comparative biology and taxonomic classification.</title>
        <authorList>
            <person name="Goeker M."/>
        </authorList>
    </citation>
    <scope>NUCLEOTIDE SEQUENCE</scope>
    <source>
        <strain evidence="9">DSM 23230</strain>
    </source>
</reference>
<keyword evidence="5 7" id="KW-0472">Membrane</keyword>
<dbReference type="Proteomes" id="UP000774000">
    <property type="component" value="Unassembled WGS sequence"/>
</dbReference>
<gene>
    <name evidence="9" type="ORF">JOC47_000953</name>
</gene>
<dbReference type="Pfam" id="PF06738">
    <property type="entry name" value="ThrE"/>
    <property type="match status" value="1"/>
</dbReference>
<comment type="similarity">
    <text evidence="6">Belongs to the ThrE exporter (TC 2.A.79) family.</text>
</comment>
<dbReference type="PANTHER" id="PTHR34390">
    <property type="entry name" value="UPF0442 PROTEIN YJJB-RELATED"/>
    <property type="match status" value="1"/>
</dbReference>
<dbReference type="RefSeq" id="WP_204700833.1">
    <property type="nucleotide sequence ID" value="NZ_JAFBDQ010000004.1"/>
</dbReference>
<feature type="domain" description="Threonine/serine exporter-like N-terminal" evidence="8">
    <location>
        <begin position="10"/>
        <end position="247"/>
    </location>
</feature>
<feature type="transmembrane region" description="Helical" evidence="7">
    <location>
        <begin position="232"/>
        <end position="250"/>
    </location>
</feature>
<keyword evidence="2" id="KW-1003">Cell membrane</keyword>
<dbReference type="PANTHER" id="PTHR34390:SF2">
    <property type="entry name" value="SUCCINATE TRANSPORTER SUBUNIT YJJP-RELATED"/>
    <property type="match status" value="1"/>
</dbReference>
<evidence type="ECO:0000313" key="10">
    <source>
        <dbReference type="Proteomes" id="UP000774000"/>
    </source>
</evidence>
<dbReference type="EMBL" id="JAFBDQ010000004">
    <property type="protein sequence ID" value="MBM7556117.1"/>
    <property type="molecule type" value="Genomic_DNA"/>
</dbReference>
<accession>A0A939BNV2</accession>
<protein>
    <submittedName>
        <fullName evidence="9">Uncharacterized membrane protein YjjP (DUF1212 family)</fullName>
    </submittedName>
</protein>
<sequence length="252" mass="27272">MLTARQVLKVAGLAGKIILTNGAEIYRTEDTIMEICHAYGVDDVESFVTPTGIFLSIDDGEYVHTKLKRVHNRTINLDKISKINNFSRQLQEETLSFQQALAQLQKIEADGPEYSFLTVTSLTSIACAMYVILVRANYINFFPALIASFASQLMIKQSGFLKEINYIPEMIAGFIAGLVAVLFHRFGAANYNLSVVTVSGILAFVPGVSATNAIRDAIDNDLISATSRGTEVILSSISLAAGVALSLGGLNL</sequence>
<evidence type="ECO:0000256" key="5">
    <source>
        <dbReference type="ARBA" id="ARBA00023136"/>
    </source>
</evidence>
<proteinExistence type="inferred from homology"/>
<evidence type="ECO:0000256" key="4">
    <source>
        <dbReference type="ARBA" id="ARBA00022989"/>
    </source>
</evidence>
<comment type="caution">
    <text evidence="9">The sequence shown here is derived from an EMBL/GenBank/DDBJ whole genome shotgun (WGS) entry which is preliminary data.</text>
</comment>
<dbReference type="InterPro" id="IPR010619">
    <property type="entry name" value="ThrE-like_N"/>
</dbReference>
<evidence type="ECO:0000256" key="3">
    <source>
        <dbReference type="ARBA" id="ARBA00022692"/>
    </source>
</evidence>
<dbReference type="GO" id="GO:0015744">
    <property type="term" value="P:succinate transport"/>
    <property type="evidence" value="ECO:0007669"/>
    <property type="project" value="TreeGrafter"/>
</dbReference>
<evidence type="ECO:0000313" key="9">
    <source>
        <dbReference type="EMBL" id="MBM7556117.1"/>
    </source>
</evidence>